<comment type="similarity">
    <text evidence="1 4">Belongs to the 5-formyltetrahydrofolate cyclo-ligase family.</text>
</comment>
<dbReference type="InterPro" id="IPR002698">
    <property type="entry name" value="FTHF_cligase"/>
</dbReference>
<keyword evidence="5" id="KW-0436">Ligase</keyword>
<keyword evidence="3 4" id="KW-0067">ATP-binding</keyword>
<organism evidence="5 6">
    <name type="scientific">Marinospirillum alkalitolerans</name>
    <dbReference type="NCBI Taxonomy" id="3123374"/>
    <lineage>
        <taxon>Bacteria</taxon>
        <taxon>Pseudomonadati</taxon>
        <taxon>Pseudomonadota</taxon>
        <taxon>Gammaproteobacteria</taxon>
        <taxon>Oceanospirillales</taxon>
        <taxon>Oceanospirillaceae</taxon>
        <taxon>Marinospirillum</taxon>
    </lineage>
</organism>
<dbReference type="Gene3D" id="3.40.50.10420">
    <property type="entry name" value="NagB/RpiA/CoA transferase-like"/>
    <property type="match status" value="1"/>
</dbReference>
<accession>A0ABW8PVL1</accession>
<reference evidence="5 6" key="1">
    <citation type="submission" date="2024-02" db="EMBL/GenBank/DDBJ databases">
        <title>Marinospirillum sp. MEB 164 isolated from Lonar lake sediment.</title>
        <authorList>
            <person name="Joshi A."/>
            <person name="Thite S."/>
        </authorList>
    </citation>
    <scope>NUCLEOTIDE SEQUENCE [LARGE SCALE GENOMIC DNA]</scope>
    <source>
        <strain evidence="5 6">MEB164</strain>
    </source>
</reference>
<keyword evidence="2 4" id="KW-0547">Nucleotide-binding</keyword>
<gene>
    <name evidence="5" type="ORF">V6U78_04640</name>
</gene>
<dbReference type="PANTHER" id="PTHR23407:SF1">
    <property type="entry name" value="5-FORMYLTETRAHYDROFOLATE CYCLO-LIGASE"/>
    <property type="match status" value="1"/>
</dbReference>
<dbReference type="SUPFAM" id="SSF100950">
    <property type="entry name" value="NagB/RpiA/CoA transferase-like"/>
    <property type="match status" value="1"/>
</dbReference>
<comment type="catalytic activity">
    <reaction evidence="4">
        <text>(6S)-5-formyl-5,6,7,8-tetrahydrofolate + ATP = (6R)-5,10-methenyltetrahydrofolate + ADP + phosphate</text>
        <dbReference type="Rhea" id="RHEA:10488"/>
        <dbReference type="ChEBI" id="CHEBI:30616"/>
        <dbReference type="ChEBI" id="CHEBI:43474"/>
        <dbReference type="ChEBI" id="CHEBI:57455"/>
        <dbReference type="ChEBI" id="CHEBI:57457"/>
        <dbReference type="ChEBI" id="CHEBI:456216"/>
        <dbReference type="EC" id="6.3.3.2"/>
    </reaction>
</comment>
<dbReference type="PIRSF" id="PIRSF006806">
    <property type="entry name" value="FTHF_cligase"/>
    <property type="match status" value="1"/>
</dbReference>
<comment type="caution">
    <text evidence="5">The sequence shown here is derived from an EMBL/GenBank/DDBJ whole genome shotgun (WGS) entry which is preliminary data.</text>
</comment>
<proteinExistence type="inferred from homology"/>
<dbReference type="PANTHER" id="PTHR23407">
    <property type="entry name" value="ATPASE INHIBITOR/5-FORMYLTETRAHYDROFOLATE CYCLO-LIGASE"/>
    <property type="match status" value="1"/>
</dbReference>
<dbReference type="Proteomes" id="UP001621714">
    <property type="component" value="Unassembled WGS sequence"/>
</dbReference>
<comment type="cofactor">
    <cofactor evidence="4">
        <name>Mg(2+)</name>
        <dbReference type="ChEBI" id="CHEBI:18420"/>
    </cofactor>
</comment>
<dbReference type="InterPro" id="IPR024185">
    <property type="entry name" value="FTHF_cligase-like_sf"/>
</dbReference>
<evidence type="ECO:0000256" key="2">
    <source>
        <dbReference type="ARBA" id="ARBA00022741"/>
    </source>
</evidence>
<keyword evidence="6" id="KW-1185">Reference proteome</keyword>
<evidence type="ECO:0000313" key="5">
    <source>
        <dbReference type="EMBL" id="MFK7160321.1"/>
    </source>
</evidence>
<dbReference type="Pfam" id="PF01812">
    <property type="entry name" value="5-FTHF_cyc-lig"/>
    <property type="match status" value="1"/>
</dbReference>
<dbReference type="RefSeq" id="WP_405337786.1">
    <property type="nucleotide sequence ID" value="NZ_JBANFI010000002.1"/>
</dbReference>
<keyword evidence="4" id="KW-0460">Magnesium</keyword>
<protein>
    <recommendedName>
        <fullName evidence="4">5-formyltetrahydrofolate cyclo-ligase</fullName>
        <ecNumber evidence="4">6.3.3.2</ecNumber>
    </recommendedName>
</protein>
<sequence>MDHLLERRQLRAQLRQQRRQLTATQQQHASLAIARQLRQQPFFIYARHIAIYLAQDGEPSLHACRHPQATFYLPRLAPLGSGRLLFLRYDQHTRLEKNRFGIDEPRWPSTDRRDQRPAATLDVVLLPLVGFDLHGGRLGMGGGFYDRTFAFQQRAYHCPRLIGVAHDCQQVARLPMASWDIPLDGVITPSGFYPSDRGTTASTS</sequence>
<dbReference type="GO" id="GO:0030272">
    <property type="term" value="F:5-formyltetrahydrofolate cyclo-ligase activity"/>
    <property type="evidence" value="ECO:0007669"/>
    <property type="project" value="UniProtKB-EC"/>
</dbReference>
<evidence type="ECO:0000256" key="1">
    <source>
        <dbReference type="ARBA" id="ARBA00010638"/>
    </source>
</evidence>
<dbReference type="EMBL" id="JBANFI010000002">
    <property type="protein sequence ID" value="MFK7160321.1"/>
    <property type="molecule type" value="Genomic_DNA"/>
</dbReference>
<dbReference type="InterPro" id="IPR037171">
    <property type="entry name" value="NagB/RpiA_transferase-like"/>
</dbReference>
<evidence type="ECO:0000313" key="6">
    <source>
        <dbReference type="Proteomes" id="UP001621714"/>
    </source>
</evidence>
<name>A0ABW8PVL1_9GAMM</name>
<keyword evidence="4" id="KW-0479">Metal-binding</keyword>
<dbReference type="NCBIfam" id="TIGR02727">
    <property type="entry name" value="MTHFS_bact"/>
    <property type="match status" value="1"/>
</dbReference>
<dbReference type="EC" id="6.3.3.2" evidence="4"/>
<evidence type="ECO:0000256" key="3">
    <source>
        <dbReference type="ARBA" id="ARBA00022840"/>
    </source>
</evidence>
<evidence type="ECO:0000256" key="4">
    <source>
        <dbReference type="RuleBase" id="RU361279"/>
    </source>
</evidence>